<keyword evidence="3" id="KW-1185">Reference proteome</keyword>
<dbReference type="InterPro" id="IPR043732">
    <property type="entry name" value="DUF5675"/>
</dbReference>
<gene>
    <name evidence="2" type="ORF">OM074_21140</name>
</gene>
<evidence type="ECO:0000259" key="1">
    <source>
        <dbReference type="Pfam" id="PF18925"/>
    </source>
</evidence>
<reference evidence="2" key="1">
    <citation type="submission" date="2022-10" db="EMBL/GenBank/DDBJ databases">
        <authorList>
            <person name="Yu W.X."/>
        </authorList>
    </citation>
    <scope>NUCLEOTIDE SEQUENCE</scope>
    <source>
        <strain evidence="2">D04</strain>
    </source>
</reference>
<accession>A0AAE3MHV0</accession>
<dbReference type="AlphaFoldDB" id="A0AAE3MHV0"/>
<proteinExistence type="predicted"/>
<evidence type="ECO:0000313" key="2">
    <source>
        <dbReference type="EMBL" id="MCW3808138.1"/>
    </source>
</evidence>
<dbReference type="EMBL" id="JAPDPI010000119">
    <property type="protein sequence ID" value="MCW3808138.1"/>
    <property type="molecule type" value="Genomic_DNA"/>
</dbReference>
<organism evidence="2 3">
    <name type="scientific">Plebeiibacterium marinum</name>
    <dbReference type="NCBI Taxonomy" id="2992111"/>
    <lineage>
        <taxon>Bacteria</taxon>
        <taxon>Pseudomonadati</taxon>
        <taxon>Bacteroidota</taxon>
        <taxon>Bacteroidia</taxon>
        <taxon>Marinilabiliales</taxon>
        <taxon>Marinilabiliaceae</taxon>
        <taxon>Plebeiibacterium</taxon>
    </lineage>
</organism>
<name>A0AAE3MHV0_9BACT</name>
<protein>
    <submittedName>
        <fullName evidence="2">DUF5675 family protein</fullName>
    </submittedName>
</protein>
<comment type="caution">
    <text evidence="2">The sequence shown here is derived from an EMBL/GenBank/DDBJ whole genome shotgun (WGS) entry which is preliminary data.</text>
</comment>
<feature type="domain" description="DUF5675" evidence="1">
    <location>
        <begin position="5"/>
        <end position="132"/>
    </location>
</feature>
<dbReference type="RefSeq" id="WP_301202706.1">
    <property type="nucleotide sequence ID" value="NZ_JAPDPI010000119.1"/>
</dbReference>
<evidence type="ECO:0000313" key="3">
    <source>
        <dbReference type="Proteomes" id="UP001207408"/>
    </source>
</evidence>
<dbReference type="Proteomes" id="UP001207408">
    <property type="component" value="Unassembled WGS sequence"/>
</dbReference>
<dbReference type="Pfam" id="PF18925">
    <property type="entry name" value="DUF5675"/>
    <property type="match status" value="1"/>
</dbReference>
<sequence>MELTVLRYSAGRDSTLGLLFVDGKFRCYTLEDEYRSIKVYGETRIPAGRYHLKLRTCGIHHARYQKKFPGFHKGMLHVTGVPNFTNILIHIGNDDDDTAGCLLVGESTISNVNLDGRVNQSTNAYKMVYPEIALAIENKEEVWITYMDEVIFERE</sequence>